<comment type="caution">
    <text evidence="2">The sequence shown here is derived from an EMBL/GenBank/DDBJ whole genome shotgun (WGS) entry which is preliminary data.</text>
</comment>
<keyword evidence="3" id="KW-1185">Reference proteome</keyword>
<feature type="transmembrane region" description="Helical" evidence="1">
    <location>
        <begin position="35"/>
        <end position="56"/>
    </location>
</feature>
<feature type="transmembrane region" description="Helical" evidence="1">
    <location>
        <begin position="106"/>
        <end position="129"/>
    </location>
</feature>
<dbReference type="Proteomes" id="UP000633041">
    <property type="component" value="Unassembled WGS sequence"/>
</dbReference>
<dbReference type="EMBL" id="BOOL01000155">
    <property type="protein sequence ID" value="GII13274.1"/>
    <property type="molecule type" value="Genomic_DNA"/>
</dbReference>
<organism evidence="2 3">
    <name type="scientific">Planomonospora parontospora subsp. parontospora</name>
    <dbReference type="NCBI Taxonomy" id="97194"/>
    <lineage>
        <taxon>Bacteria</taxon>
        <taxon>Bacillati</taxon>
        <taxon>Actinomycetota</taxon>
        <taxon>Actinomycetes</taxon>
        <taxon>Streptosporangiales</taxon>
        <taxon>Streptosporangiaceae</taxon>
        <taxon>Planomonospora</taxon>
    </lineage>
</organism>
<protein>
    <recommendedName>
        <fullName evidence="4">Thiosulfate dehydrogenase [quinone] large subunit</fullName>
    </recommendedName>
</protein>
<dbReference type="RefSeq" id="WP_239321387.1">
    <property type="nucleotide sequence ID" value="NZ_BOOL01000155.1"/>
</dbReference>
<sequence length="193" mass="19669">MAIIEGRTQRTGRPTAPAATRVAAAPAAARTLTPAAAYGLAAARIALGWVFLWAFADKLLGLGFATPAAKAWINGGSPTTGFLKGAGDHALGGLFGALAGQAWVDWLFMLGLAGVGTALILGIGLRVAAGAGATMMLLMWAAALPLETNPFMDDHIVYAIVLVTLALTRAGDTLGLGARWAATPLVARLPILK</sequence>
<proteinExistence type="predicted"/>
<evidence type="ECO:0000313" key="2">
    <source>
        <dbReference type="EMBL" id="GII13274.1"/>
    </source>
</evidence>
<evidence type="ECO:0008006" key="4">
    <source>
        <dbReference type="Google" id="ProtNLM"/>
    </source>
</evidence>
<evidence type="ECO:0000313" key="3">
    <source>
        <dbReference type="Proteomes" id="UP000633041"/>
    </source>
</evidence>
<name>A0ABQ4HMN7_9ACTN</name>
<keyword evidence="1" id="KW-1133">Transmembrane helix</keyword>
<keyword evidence="1" id="KW-0472">Membrane</keyword>
<gene>
    <name evidence="2" type="ORF">Ppa06_70720</name>
</gene>
<keyword evidence="1" id="KW-0812">Transmembrane</keyword>
<reference evidence="2 3" key="1">
    <citation type="submission" date="2021-01" db="EMBL/GenBank/DDBJ databases">
        <title>Whole genome shotgun sequence of Planomonospora parontospora subsp. parontospora NBRC 13880.</title>
        <authorList>
            <person name="Komaki H."/>
            <person name="Tamura T."/>
        </authorList>
    </citation>
    <scope>NUCLEOTIDE SEQUENCE [LARGE SCALE GENOMIC DNA]</scope>
    <source>
        <strain evidence="2 3">NBRC 13880</strain>
    </source>
</reference>
<evidence type="ECO:0000256" key="1">
    <source>
        <dbReference type="SAM" id="Phobius"/>
    </source>
</evidence>
<accession>A0ABQ4HMN7</accession>